<name>A0A3A8I3D4_9BACT</name>
<protein>
    <submittedName>
        <fullName evidence="2">Adventurous gliding motility protein CglE</fullName>
    </submittedName>
</protein>
<dbReference type="SUPFAM" id="SSF56925">
    <property type="entry name" value="OMPA-like"/>
    <property type="match status" value="1"/>
</dbReference>
<evidence type="ECO:0000313" key="3">
    <source>
        <dbReference type="Proteomes" id="UP000563426"/>
    </source>
</evidence>
<feature type="signal peptide" evidence="1">
    <location>
        <begin position="1"/>
        <end position="22"/>
    </location>
</feature>
<keyword evidence="3" id="KW-1185">Reference proteome</keyword>
<organism evidence="2 3">
    <name type="scientific">Corallococcus exercitus</name>
    <dbReference type="NCBI Taxonomy" id="2316736"/>
    <lineage>
        <taxon>Bacteria</taxon>
        <taxon>Pseudomonadati</taxon>
        <taxon>Myxococcota</taxon>
        <taxon>Myxococcia</taxon>
        <taxon>Myxococcales</taxon>
        <taxon>Cystobacterineae</taxon>
        <taxon>Myxococcaceae</taxon>
        <taxon>Corallococcus</taxon>
    </lineage>
</organism>
<dbReference type="OrthoDB" id="5381039at2"/>
<dbReference type="InterPro" id="IPR011250">
    <property type="entry name" value="OMP/PagP_B-barrel"/>
</dbReference>
<keyword evidence="1" id="KW-0732">Signal</keyword>
<feature type="chain" id="PRO_5044076029" evidence="1">
    <location>
        <begin position="23"/>
        <end position="213"/>
    </location>
</feature>
<sequence length="213" mass="22499">MQKVLAPLALSAALLVPAIAGAQDTPSAGSNAMKDRPAVTFNEVERGVYFGVYGGPSWITNPPADSGPRPFSSGQMAQVELGVDLGERLSLGVFFMGSANRAGAEYVGYSQGAASGDFTMLVPGAVLRARLVGFADSQEVKRTWIYARAGVGYAMFSPKKLLPDSDILVFAGPGVEYYTRLRHFSVGLEVVGNYLASKGAFGFAVAPNIRYAF</sequence>
<dbReference type="AlphaFoldDB" id="A0A3A8I3D4"/>
<dbReference type="EMBL" id="JABFJV010000130">
    <property type="protein sequence ID" value="NOK35814.1"/>
    <property type="molecule type" value="Genomic_DNA"/>
</dbReference>
<reference evidence="2 3" key="1">
    <citation type="submission" date="2020-05" db="EMBL/GenBank/DDBJ databases">
        <authorList>
            <person name="Whitworth D."/>
        </authorList>
    </citation>
    <scope>NUCLEOTIDE SEQUENCE [LARGE SCALE GENOMIC DNA]</scope>
    <source>
        <strain evidence="2 3">AB043B</strain>
    </source>
</reference>
<comment type="caution">
    <text evidence="2">The sequence shown here is derived from an EMBL/GenBank/DDBJ whole genome shotgun (WGS) entry which is preliminary data.</text>
</comment>
<dbReference type="NCBIfam" id="NF033755">
    <property type="entry name" value="gliding_CglE"/>
    <property type="match status" value="1"/>
</dbReference>
<evidence type="ECO:0000313" key="2">
    <source>
        <dbReference type="EMBL" id="NOK35814.1"/>
    </source>
</evidence>
<dbReference type="RefSeq" id="WP_120525937.1">
    <property type="nucleotide sequence ID" value="NZ_JABFJV010000130.1"/>
</dbReference>
<accession>A0A3A8I3D4</accession>
<evidence type="ECO:0000256" key="1">
    <source>
        <dbReference type="SAM" id="SignalP"/>
    </source>
</evidence>
<dbReference type="Proteomes" id="UP000563426">
    <property type="component" value="Unassembled WGS sequence"/>
</dbReference>
<proteinExistence type="predicted"/>
<gene>
    <name evidence="2" type="primary">cglE</name>
    <name evidence="2" type="ORF">HMI49_21680</name>
</gene>